<evidence type="ECO:0000256" key="3">
    <source>
        <dbReference type="ARBA" id="ARBA00022448"/>
    </source>
</evidence>
<feature type="transmembrane region" description="Helical" evidence="14">
    <location>
        <begin position="99"/>
        <end position="123"/>
    </location>
</feature>
<comment type="subcellular location">
    <subcellularLocation>
        <location evidence="1">Cell membrane</location>
        <topology evidence="1">Multi-pass membrane protein</topology>
    </subcellularLocation>
</comment>
<evidence type="ECO:0000256" key="5">
    <source>
        <dbReference type="ARBA" id="ARBA00022617"/>
    </source>
</evidence>
<reference evidence="17" key="1">
    <citation type="submission" date="2016-10" db="EMBL/GenBank/DDBJ databases">
        <authorList>
            <person name="Varghese N."/>
            <person name="Submissions S."/>
        </authorList>
    </citation>
    <scope>NUCLEOTIDE SEQUENCE [LARGE SCALE GENOMIC DNA]</scope>
    <source>
        <strain evidence="17">DSM 5918</strain>
    </source>
</reference>
<keyword evidence="7 13" id="KW-0479">Metal-binding</keyword>
<evidence type="ECO:0000256" key="9">
    <source>
        <dbReference type="ARBA" id="ARBA00022982"/>
    </source>
</evidence>
<feature type="transmembrane region" description="Helical" evidence="14">
    <location>
        <begin position="135"/>
        <end position="157"/>
    </location>
</feature>
<proteinExistence type="inferred from homology"/>
<gene>
    <name evidence="16" type="ORF">SAMN04488082_10990</name>
</gene>
<dbReference type="GO" id="GO:0070069">
    <property type="term" value="C:cytochrome complex"/>
    <property type="evidence" value="ECO:0007669"/>
    <property type="project" value="InterPro"/>
</dbReference>
<dbReference type="Proteomes" id="UP000198635">
    <property type="component" value="Unassembled WGS sequence"/>
</dbReference>
<evidence type="ECO:0000313" key="16">
    <source>
        <dbReference type="EMBL" id="SFJ91132.1"/>
    </source>
</evidence>
<evidence type="ECO:0000259" key="15">
    <source>
        <dbReference type="PROSITE" id="PS51007"/>
    </source>
</evidence>
<feature type="transmembrane region" description="Helical" evidence="14">
    <location>
        <begin position="177"/>
        <end position="200"/>
    </location>
</feature>
<keyword evidence="3" id="KW-0813">Transport</keyword>
<dbReference type="GO" id="GO:0019646">
    <property type="term" value="P:aerobic electron transport chain"/>
    <property type="evidence" value="ECO:0007669"/>
    <property type="project" value="InterPro"/>
</dbReference>
<dbReference type="PANTHER" id="PTHR35038">
    <property type="entry name" value="DISSIMILATORY SULFITE REDUCTASE SIRA"/>
    <property type="match status" value="1"/>
</dbReference>
<dbReference type="EMBL" id="FORX01000009">
    <property type="protein sequence ID" value="SFJ91132.1"/>
    <property type="molecule type" value="Genomic_DNA"/>
</dbReference>
<evidence type="ECO:0000256" key="6">
    <source>
        <dbReference type="ARBA" id="ARBA00022692"/>
    </source>
</evidence>
<feature type="transmembrane region" description="Helical" evidence="14">
    <location>
        <begin position="287"/>
        <end position="304"/>
    </location>
</feature>
<feature type="transmembrane region" description="Helical" evidence="14">
    <location>
        <begin position="15"/>
        <end position="40"/>
    </location>
</feature>
<evidence type="ECO:0000256" key="2">
    <source>
        <dbReference type="ARBA" id="ARBA00009819"/>
    </source>
</evidence>
<dbReference type="PROSITE" id="PS51007">
    <property type="entry name" value="CYTC"/>
    <property type="match status" value="1"/>
</dbReference>
<protein>
    <submittedName>
        <fullName evidence="16">Cytochrome bd-I ubiquinol oxidase subunit 1 apoprotein</fullName>
    </submittedName>
</protein>
<keyword evidence="4" id="KW-1003">Cell membrane</keyword>
<keyword evidence="8" id="KW-0732">Signal</keyword>
<name>A0A1I3V7K8_9BACT</name>
<dbReference type="Pfam" id="PF01654">
    <property type="entry name" value="Cyt_bd_oxida_I"/>
    <property type="match status" value="1"/>
</dbReference>
<dbReference type="GO" id="GO:0016491">
    <property type="term" value="F:oxidoreductase activity"/>
    <property type="evidence" value="ECO:0007669"/>
    <property type="project" value="TreeGrafter"/>
</dbReference>
<feature type="transmembrane region" description="Helical" evidence="14">
    <location>
        <begin position="63"/>
        <end position="87"/>
    </location>
</feature>
<dbReference type="InterPro" id="IPR051829">
    <property type="entry name" value="Multiheme_Cytochr_ET"/>
</dbReference>
<sequence length="881" mass="97365">MNFPIWELHWAGGGLLIALIAVFHVYIAHFAVGGGLFLVLTEHLGYRRNSPAILDYTKRHTKFFLLVTMVLGGITGVGIWFIISLVAPAATSQLIHTFVFAWAIEWVFFLGEIVALFIYFYTFGKMGARNHLTIGWIYFFFGWMSLFMINGIIGFMLTPGDWLTTRDFWDGFFNPTFWPSLAFRTFIALILAGLYGFVTATWEKDPQTRESLVRYCATWLLAPFAFLLLSGWWYVSVLPENAQAMVLGANPEIAPYLQGFLWISAVLFAGGLLMAVRMPAAIKRPMALVLLVIGLLYMGCFETVREAGRRPYLIHGYMYSNAILAGTEDAISAEGYLQTSGWHRNREITPENARDAGREIFRGQCAACHSIGGPLHDIKRLSAHYGTVGLEAQIAGMGKIYSYMPRFAGTAQERKALAAYIVHDLVGDPEVTQQTRPRPELDLEIPAFDAQDDEYVLLAWCTLGEKCISDSDSRFSMLPPGSTLMAQLIRRGPLPELVTEDVEVTFTAPAGFENPSNHVEFWKYAPSLVGKELAPNVSAKGLGMSGVMTPNDQNLTFLADGIPVLPYMDDGTVNPYPVFTIEAKDKASGEILATTKVVAPISTEIGCKNCHGGTWRHEGAMGISVTTASDVLARHDRRHKTELLPQAEAGKPVLCQSCHPDPLLKAEGDPALLNLPAAIHGFHANYLSGAPDAEPCHTCHPTGPDSYTYCARGTHASKGLTCVNCHGTLEDHALSLLKAEKDAGKPKADLLMRHLKPRLVASVEEIEPRKPWNDQPDCLSCHVDFEPPQDAEPSAFNQWVRGPEGLYRMRTDDAGLMCESCHGSTHAEYPAVNAFHPDLDAIQPLQYQGHPGPIGSRDNCAVCHTEDMFYEFHHLNILGER</sequence>
<dbReference type="OrthoDB" id="9795893at2"/>
<keyword evidence="9" id="KW-0249">Electron transport</keyword>
<dbReference type="GO" id="GO:0020037">
    <property type="term" value="F:heme binding"/>
    <property type="evidence" value="ECO:0007669"/>
    <property type="project" value="InterPro"/>
</dbReference>
<evidence type="ECO:0000313" key="17">
    <source>
        <dbReference type="Proteomes" id="UP000198635"/>
    </source>
</evidence>
<dbReference type="RefSeq" id="WP_092375016.1">
    <property type="nucleotide sequence ID" value="NZ_FORX01000009.1"/>
</dbReference>
<evidence type="ECO:0000256" key="4">
    <source>
        <dbReference type="ARBA" id="ARBA00022475"/>
    </source>
</evidence>
<dbReference type="InterPro" id="IPR036909">
    <property type="entry name" value="Cyt_c-like_dom_sf"/>
</dbReference>
<dbReference type="SUPFAM" id="SSF48695">
    <property type="entry name" value="Multiheme cytochromes"/>
    <property type="match status" value="1"/>
</dbReference>
<accession>A0A1I3V7K8</accession>
<dbReference type="AlphaFoldDB" id="A0A1I3V7K8"/>
<keyword evidence="6 14" id="KW-0812">Transmembrane</keyword>
<keyword evidence="17" id="KW-1185">Reference proteome</keyword>
<evidence type="ECO:0000256" key="1">
    <source>
        <dbReference type="ARBA" id="ARBA00004651"/>
    </source>
</evidence>
<dbReference type="GO" id="GO:0046872">
    <property type="term" value="F:metal ion binding"/>
    <property type="evidence" value="ECO:0007669"/>
    <property type="project" value="UniProtKB-KW"/>
</dbReference>
<keyword evidence="5 13" id="KW-0349">Heme</keyword>
<evidence type="ECO:0000256" key="7">
    <source>
        <dbReference type="ARBA" id="ARBA00022723"/>
    </source>
</evidence>
<feature type="transmembrane region" description="Helical" evidence="14">
    <location>
        <begin position="255"/>
        <end position="275"/>
    </location>
</feature>
<dbReference type="GO" id="GO:0005886">
    <property type="term" value="C:plasma membrane"/>
    <property type="evidence" value="ECO:0007669"/>
    <property type="project" value="UniProtKB-SubCell"/>
</dbReference>
<comment type="similarity">
    <text evidence="2">Belongs to the cytochrome ubiquinol oxidase subunit 1 family.</text>
</comment>
<evidence type="ECO:0000256" key="13">
    <source>
        <dbReference type="PROSITE-ProRule" id="PRU00433"/>
    </source>
</evidence>
<dbReference type="PANTHER" id="PTHR35038:SF8">
    <property type="entry name" value="C-TYPE POLYHEME CYTOCHROME OMCC"/>
    <property type="match status" value="1"/>
</dbReference>
<dbReference type="STRING" id="52560.SAMN04488082_10990"/>
<organism evidence="16 17">
    <name type="scientific">Desulfomicrobium apsheronum</name>
    <dbReference type="NCBI Taxonomy" id="52560"/>
    <lineage>
        <taxon>Bacteria</taxon>
        <taxon>Pseudomonadati</taxon>
        <taxon>Thermodesulfobacteriota</taxon>
        <taxon>Desulfovibrionia</taxon>
        <taxon>Desulfovibrionales</taxon>
        <taxon>Desulfomicrobiaceae</taxon>
        <taxon>Desulfomicrobium</taxon>
    </lineage>
</organism>
<keyword evidence="10 14" id="KW-1133">Transmembrane helix</keyword>
<dbReference type="InterPro" id="IPR002585">
    <property type="entry name" value="Cyt-d_ubiquinol_oxidase_su_1"/>
</dbReference>
<feature type="domain" description="Cytochrome c" evidence="15">
    <location>
        <begin position="352"/>
        <end position="465"/>
    </location>
</feature>
<dbReference type="Gene3D" id="1.10.760.10">
    <property type="entry name" value="Cytochrome c-like domain"/>
    <property type="match status" value="1"/>
</dbReference>
<keyword evidence="11 13" id="KW-0408">Iron</keyword>
<keyword evidence="12 14" id="KW-0472">Membrane</keyword>
<dbReference type="GO" id="GO:0009055">
    <property type="term" value="F:electron transfer activity"/>
    <property type="evidence" value="ECO:0007669"/>
    <property type="project" value="InterPro"/>
</dbReference>
<dbReference type="InterPro" id="IPR009056">
    <property type="entry name" value="Cyt_c-like_dom"/>
</dbReference>
<dbReference type="InterPro" id="IPR036280">
    <property type="entry name" value="Multihaem_cyt_sf"/>
</dbReference>
<feature type="transmembrane region" description="Helical" evidence="14">
    <location>
        <begin position="212"/>
        <end position="235"/>
    </location>
</feature>
<evidence type="ECO:0000256" key="12">
    <source>
        <dbReference type="ARBA" id="ARBA00023136"/>
    </source>
</evidence>
<evidence type="ECO:0000256" key="11">
    <source>
        <dbReference type="ARBA" id="ARBA00023004"/>
    </source>
</evidence>
<dbReference type="SUPFAM" id="SSF46626">
    <property type="entry name" value="Cytochrome c"/>
    <property type="match status" value="1"/>
</dbReference>
<evidence type="ECO:0000256" key="8">
    <source>
        <dbReference type="ARBA" id="ARBA00022729"/>
    </source>
</evidence>
<evidence type="ECO:0000256" key="10">
    <source>
        <dbReference type="ARBA" id="ARBA00022989"/>
    </source>
</evidence>
<evidence type="ECO:0000256" key="14">
    <source>
        <dbReference type="SAM" id="Phobius"/>
    </source>
</evidence>
<dbReference type="Gene3D" id="1.10.1130.10">
    <property type="entry name" value="Flavocytochrome C3, Chain A"/>
    <property type="match status" value="1"/>
</dbReference>